<dbReference type="EMBL" id="JBEZNA010000070">
    <property type="protein sequence ID" value="MEU9580284.1"/>
    <property type="molecule type" value="Genomic_DNA"/>
</dbReference>
<name>A0ABV3EVW5_9ACTN</name>
<evidence type="ECO:0000313" key="2">
    <source>
        <dbReference type="EMBL" id="MEU9580284.1"/>
    </source>
</evidence>
<reference evidence="2 3" key="1">
    <citation type="submission" date="2024-06" db="EMBL/GenBank/DDBJ databases">
        <title>The Natural Products Discovery Center: Release of the First 8490 Sequenced Strains for Exploring Actinobacteria Biosynthetic Diversity.</title>
        <authorList>
            <person name="Kalkreuter E."/>
            <person name="Kautsar S.A."/>
            <person name="Yang D."/>
            <person name="Bader C.D."/>
            <person name="Teijaro C.N."/>
            <person name="Fluegel L."/>
            <person name="Davis C.M."/>
            <person name="Simpson J.R."/>
            <person name="Lauterbach L."/>
            <person name="Steele A.D."/>
            <person name="Gui C."/>
            <person name="Meng S."/>
            <person name="Li G."/>
            <person name="Viehrig K."/>
            <person name="Ye F."/>
            <person name="Su P."/>
            <person name="Kiefer A.F."/>
            <person name="Nichols A."/>
            <person name="Cepeda A.J."/>
            <person name="Yan W."/>
            <person name="Fan B."/>
            <person name="Jiang Y."/>
            <person name="Adhikari A."/>
            <person name="Zheng C.-J."/>
            <person name="Schuster L."/>
            <person name="Cowan T.M."/>
            <person name="Smanski M.J."/>
            <person name="Chevrette M.G."/>
            <person name="De Carvalho L.P.S."/>
            <person name="Shen B."/>
        </authorList>
    </citation>
    <scope>NUCLEOTIDE SEQUENCE [LARGE SCALE GENOMIC DNA]</scope>
    <source>
        <strain evidence="2 3">NPDC048117</strain>
    </source>
</reference>
<comment type="caution">
    <text evidence="2">The sequence shown here is derived from an EMBL/GenBank/DDBJ whole genome shotgun (WGS) entry which is preliminary data.</text>
</comment>
<dbReference type="Proteomes" id="UP001551584">
    <property type="component" value="Unassembled WGS sequence"/>
</dbReference>
<accession>A0ABV3EVW5</accession>
<proteinExistence type="predicted"/>
<evidence type="ECO:0000313" key="3">
    <source>
        <dbReference type="Proteomes" id="UP001551584"/>
    </source>
</evidence>
<feature type="region of interest" description="Disordered" evidence="1">
    <location>
        <begin position="235"/>
        <end position="262"/>
    </location>
</feature>
<protein>
    <submittedName>
        <fullName evidence="2">Tryptophan 2,3-dioxygenase family protein</fullName>
    </submittedName>
</protein>
<dbReference type="InterPro" id="IPR037217">
    <property type="entry name" value="Trp/Indoleamine_2_3_dOase-like"/>
</dbReference>
<gene>
    <name evidence="2" type="ORF">AB0D95_24005</name>
</gene>
<dbReference type="Pfam" id="PF03301">
    <property type="entry name" value="Trp_dioxygenase"/>
    <property type="match status" value="2"/>
</dbReference>
<dbReference type="PANTHER" id="PTHR10138">
    <property type="entry name" value="TRYPTOPHAN 2,3-DIOXYGENASE"/>
    <property type="match status" value="1"/>
</dbReference>
<organism evidence="2 3">
    <name type="scientific">Streptomyces chilikensis</name>
    <dbReference type="NCBI Taxonomy" id="1194079"/>
    <lineage>
        <taxon>Bacteria</taxon>
        <taxon>Bacillati</taxon>
        <taxon>Actinomycetota</taxon>
        <taxon>Actinomycetes</taxon>
        <taxon>Kitasatosporales</taxon>
        <taxon>Streptomycetaceae</taxon>
        <taxon>Streptomyces</taxon>
    </lineage>
</organism>
<dbReference type="Gene3D" id="1.20.58.480">
    <property type="match status" value="2"/>
</dbReference>
<keyword evidence="3" id="KW-1185">Reference proteome</keyword>
<dbReference type="PANTHER" id="PTHR10138:SF0">
    <property type="entry name" value="TRYPTOPHAN 2,3-DIOXYGENASE"/>
    <property type="match status" value="1"/>
</dbReference>
<sequence>MAAKDYSVAVLDGEGSNDYARYMRTDTLLALQRRPEDMIHRDEMLFQIVHQTSELWLKHAAYEAEEACRLIDAGSLDAATRLLGRASLGVLNCTEGLEMMRHLAPWDFQIIRTVLGHGSGFESPGWKAARQVGQDLEKAFRRLIEARGTDLGEVYRTGQDTAEYRLAEALIDWDERISLWRVQHYKMTTRILGDSAVGTKGAPVDFLARLISHKFFPQLWELRTELTLSGPLGDAEPAPEYAEQVPAPVCPMSGDRSGASAS</sequence>
<dbReference type="InterPro" id="IPR004981">
    <property type="entry name" value="Trp_2_3_dOase"/>
</dbReference>
<evidence type="ECO:0000256" key="1">
    <source>
        <dbReference type="SAM" id="MobiDB-lite"/>
    </source>
</evidence>
<dbReference type="RefSeq" id="WP_240957310.1">
    <property type="nucleotide sequence ID" value="NZ_JBEZNA010000070.1"/>
</dbReference>
<dbReference type="SUPFAM" id="SSF140959">
    <property type="entry name" value="Indolic compounds 2,3-dioxygenase-like"/>
    <property type="match status" value="1"/>
</dbReference>